<evidence type="ECO:0000313" key="1">
    <source>
        <dbReference type="EMBL" id="QWG09702.1"/>
    </source>
</evidence>
<evidence type="ECO:0008006" key="3">
    <source>
        <dbReference type="Google" id="ProtNLM"/>
    </source>
</evidence>
<dbReference type="EMBL" id="CP076129">
    <property type="protein sequence ID" value="QWG09702.1"/>
    <property type="molecule type" value="Genomic_DNA"/>
</dbReference>
<sequence length="232" mass="26038">MITNFTILRVISLFLVTLLFLGCNKDSLLDEEPIPEGNISLLINSVTSGNTPINSESFVLTDAILGIGGIKFNAENQLNNKYDFLGPYQSNIISGISNPDLGYTILPPNLYSSVSIDMSTNLEDSLSSKNMSIIANGKYFPNGVNVYHFVFKTDEIETINVVFDDILEVDSNTIYKLSIVFDFSIWFTNEDFSKADISDDKYILIDKVNNFDLYNKVIERIQNSAHLLKVKM</sequence>
<name>A0ABX8H2T6_9BACT</name>
<dbReference type="Proteomes" id="UP000682802">
    <property type="component" value="Chromosome 2"/>
</dbReference>
<organism evidence="1 2">
    <name type="scientific">Flammeovirga kamogawensis</name>
    <dbReference type="NCBI Taxonomy" id="373891"/>
    <lineage>
        <taxon>Bacteria</taxon>
        <taxon>Pseudomonadati</taxon>
        <taxon>Bacteroidota</taxon>
        <taxon>Cytophagia</taxon>
        <taxon>Cytophagales</taxon>
        <taxon>Flammeovirgaceae</taxon>
        <taxon>Flammeovirga</taxon>
    </lineage>
</organism>
<gene>
    <name evidence="1" type="ORF">KM029_24185</name>
</gene>
<evidence type="ECO:0000313" key="2">
    <source>
        <dbReference type="Proteomes" id="UP000682802"/>
    </source>
</evidence>
<protein>
    <recommendedName>
        <fullName evidence="3">DUF4397 domain-containing protein</fullName>
    </recommendedName>
</protein>
<dbReference type="RefSeq" id="WP_144076369.1">
    <property type="nucleotide sequence ID" value="NZ_CP076129.1"/>
</dbReference>
<proteinExistence type="predicted"/>
<accession>A0ABX8H2T6</accession>
<keyword evidence="2" id="KW-1185">Reference proteome</keyword>
<reference evidence="1 2" key="1">
    <citation type="submission" date="2021-05" db="EMBL/GenBank/DDBJ databases">
        <title>Comparative genomic studies on the polysaccharide-degrading batcterial strains of the Flammeovirga genus.</title>
        <authorList>
            <person name="Zewei F."/>
            <person name="Zheng Z."/>
            <person name="Yu L."/>
            <person name="Ruyue G."/>
            <person name="Yanhong M."/>
            <person name="Yuanyuan C."/>
            <person name="Jingyan G."/>
            <person name="Wenjun H."/>
        </authorList>
    </citation>
    <scope>NUCLEOTIDE SEQUENCE [LARGE SCALE GENOMIC DNA]</scope>
    <source>
        <strain evidence="1 2">YS10</strain>
    </source>
</reference>